<feature type="region of interest" description="Disordered" evidence="1">
    <location>
        <begin position="182"/>
        <end position="221"/>
    </location>
</feature>
<keyword evidence="3" id="KW-1185">Reference proteome</keyword>
<dbReference type="EMBL" id="MSYM01000014">
    <property type="protein sequence ID" value="OLP05677.1"/>
    <property type="molecule type" value="Genomic_DNA"/>
</dbReference>
<organism evidence="2 3">
    <name type="scientific">Rhodoferax antarcticus ANT.BR</name>
    <dbReference type="NCBI Taxonomy" id="1111071"/>
    <lineage>
        <taxon>Bacteria</taxon>
        <taxon>Pseudomonadati</taxon>
        <taxon>Pseudomonadota</taxon>
        <taxon>Betaproteobacteria</taxon>
        <taxon>Burkholderiales</taxon>
        <taxon>Comamonadaceae</taxon>
        <taxon>Rhodoferax</taxon>
    </lineage>
</organism>
<protein>
    <submittedName>
        <fullName evidence="2">Uncharacterized protein</fullName>
    </submittedName>
</protein>
<evidence type="ECO:0000313" key="2">
    <source>
        <dbReference type="EMBL" id="OLP05677.1"/>
    </source>
</evidence>
<gene>
    <name evidence="2" type="ORF">BLL52_3050</name>
</gene>
<comment type="caution">
    <text evidence="2">The sequence shown here is derived from an EMBL/GenBank/DDBJ whole genome shotgun (WGS) entry which is preliminary data.</text>
</comment>
<dbReference type="RefSeq" id="WP_206744494.1">
    <property type="nucleotide sequence ID" value="NZ_MSYM01000014.1"/>
</dbReference>
<reference evidence="2 3" key="1">
    <citation type="submission" date="2017-01" db="EMBL/GenBank/DDBJ databases">
        <title>Genome sequence of Rhodoferax antarcticus ANT.BR, a psychrophilic purple nonsulfur bacterium from an Antarctic microbial mat.</title>
        <authorList>
            <person name="Baker J."/>
            <person name="Riester C."/>
            <person name="Skinner B."/>
            <person name="Newell A."/>
            <person name="Swingley W."/>
            <person name="Madigan M."/>
            <person name="Jung D."/>
            <person name="Asao M."/>
            <person name="Chen M."/>
            <person name="Loughlin P."/>
            <person name="Pan H."/>
            <person name="Lin S."/>
            <person name="Li N."/>
            <person name="Shaw J."/>
            <person name="Prado M."/>
            <person name="Sherman C."/>
            <person name="Li X."/>
            <person name="Tang J."/>
            <person name="Blankenship R."/>
            <person name="Zhao T."/>
            <person name="Touchman J."/>
            <person name="Sattley M."/>
        </authorList>
    </citation>
    <scope>NUCLEOTIDE SEQUENCE [LARGE SCALE GENOMIC DNA]</scope>
    <source>
        <strain evidence="2 3">ANT.BR</strain>
    </source>
</reference>
<proteinExistence type="predicted"/>
<accession>A0A1Q8YCC8</accession>
<evidence type="ECO:0000313" key="3">
    <source>
        <dbReference type="Proteomes" id="UP000185911"/>
    </source>
</evidence>
<sequence length="221" mass="24844">MLPFLDLIYLGAMMSANIMLQHPQEFTFPPQREAITAVKLHREWWRDEGKGKCYFTGVMVPFVRDWPQTVKHGGGNETVLPPEPDKTAGHAFLSTQKFCQGKPMEKIFRAGFIYRVKPEGQSAKQFPAYDMLAEKPENYPNWLAQVVSRVERVALTDPAAKEFMDVSVEQLEKAFPNRIKTREAAEAGAASRPASDSSPPVLVPPLTLAEPPQVKEVESHH</sequence>
<dbReference type="AlphaFoldDB" id="A0A1Q8YCC8"/>
<name>A0A1Q8YCC8_9BURK</name>
<dbReference type="Proteomes" id="UP000185911">
    <property type="component" value="Unassembled WGS sequence"/>
</dbReference>
<feature type="compositionally biased region" description="Low complexity" evidence="1">
    <location>
        <begin position="186"/>
        <end position="212"/>
    </location>
</feature>
<evidence type="ECO:0000256" key="1">
    <source>
        <dbReference type="SAM" id="MobiDB-lite"/>
    </source>
</evidence>